<protein>
    <submittedName>
        <fullName evidence="1">Uncharacterized protein</fullName>
    </submittedName>
</protein>
<dbReference type="VEuPathDB" id="VectorBase:GBRI011902"/>
<evidence type="ECO:0000313" key="2">
    <source>
        <dbReference type="Proteomes" id="UP000091820"/>
    </source>
</evidence>
<name>A0A1A9WA48_9MUSC</name>
<dbReference type="EnsemblMetazoa" id="GBRI011902-RA">
    <property type="protein sequence ID" value="GBRI011902-PA"/>
    <property type="gene ID" value="GBRI011902"/>
</dbReference>
<keyword evidence="2" id="KW-1185">Reference proteome</keyword>
<proteinExistence type="predicted"/>
<evidence type="ECO:0000313" key="1">
    <source>
        <dbReference type="EnsemblMetazoa" id="GBRI011902-PA"/>
    </source>
</evidence>
<dbReference type="Proteomes" id="UP000091820">
    <property type="component" value="Unassembled WGS sequence"/>
</dbReference>
<reference evidence="2" key="1">
    <citation type="submission" date="2014-03" db="EMBL/GenBank/DDBJ databases">
        <authorList>
            <person name="Aksoy S."/>
            <person name="Warren W."/>
            <person name="Wilson R.K."/>
        </authorList>
    </citation>
    <scope>NUCLEOTIDE SEQUENCE [LARGE SCALE GENOMIC DNA]</scope>
    <source>
        <strain evidence="2">IAEA</strain>
    </source>
</reference>
<reference evidence="1" key="2">
    <citation type="submission" date="2020-05" db="UniProtKB">
        <authorList>
            <consortium name="EnsemblMetazoa"/>
        </authorList>
    </citation>
    <scope>IDENTIFICATION</scope>
    <source>
        <strain evidence="1">IAEA</strain>
    </source>
</reference>
<sequence length="216" mass="24840">MTSFINKIFFKIKKKKKLEMLCKSTMFFPVALIVISHYHLASANGLESLVTIAKHDPKILLISDDLIPDNVENSPKKVLRVSTLKGSSFTEDPRISIKDSSLHNIQTFLTPPNKPKYLNSRDMRIKQSLAEDDKFLKPKLLERRKQLNFLYNRMKSDVDGDSMPVHLAPGAYPVYYVMSKSNGYFGKHTLKNFSSAKDFMKYLKTKKIENFKAKTN</sequence>
<dbReference type="AlphaFoldDB" id="A0A1A9WA48"/>
<organism evidence="1 2">
    <name type="scientific">Glossina brevipalpis</name>
    <dbReference type="NCBI Taxonomy" id="37001"/>
    <lineage>
        <taxon>Eukaryota</taxon>
        <taxon>Metazoa</taxon>
        <taxon>Ecdysozoa</taxon>
        <taxon>Arthropoda</taxon>
        <taxon>Hexapoda</taxon>
        <taxon>Insecta</taxon>
        <taxon>Pterygota</taxon>
        <taxon>Neoptera</taxon>
        <taxon>Endopterygota</taxon>
        <taxon>Diptera</taxon>
        <taxon>Brachycera</taxon>
        <taxon>Muscomorpha</taxon>
        <taxon>Hippoboscoidea</taxon>
        <taxon>Glossinidae</taxon>
        <taxon>Glossina</taxon>
    </lineage>
</organism>
<accession>A0A1A9WA48</accession>